<sequence>MSAPVYAEVALPHSFLPRFLTSFSSPRFSGSIPCRRRPGPLDSHAHGPYCTLQGFSLLFLIVSLALVTLPLLALWPWSLTSR</sequence>
<dbReference type="Proteomes" id="UP000256964">
    <property type="component" value="Unassembled WGS sequence"/>
</dbReference>
<dbReference type="EMBL" id="KZ857382">
    <property type="protein sequence ID" value="RDX55711.1"/>
    <property type="molecule type" value="Genomic_DNA"/>
</dbReference>
<keyword evidence="1" id="KW-1133">Transmembrane helix</keyword>
<keyword evidence="1" id="KW-0812">Transmembrane</keyword>
<accession>A0A371DT70</accession>
<evidence type="ECO:0000313" key="3">
    <source>
        <dbReference type="Proteomes" id="UP000256964"/>
    </source>
</evidence>
<organism evidence="2 3">
    <name type="scientific">Lentinus brumalis</name>
    <dbReference type="NCBI Taxonomy" id="2498619"/>
    <lineage>
        <taxon>Eukaryota</taxon>
        <taxon>Fungi</taxon>
        <taxon>Dikarya</taxon>
        <taxon>Basidiomycota</taxon>
        <taxon>Agaricomycotina</taxon>
        <taxon>Agaricomycetes</taxon>
        <taxon>Polyporales</taxon>
        <taxon>Polyporaceae</taxon>
        <taxon>Lentinus</taxon>
    </lineage>
</organism>
<protein>
    <submittedName>
        <fullName evidence="2">Uncharacterized protein</fullName>
    </submittedName>
</protein>
<feature type="transmembrane region" description="Helical" evidence="1">
    <location>
        <begin position="55"/>
        <end position="77"/>
    </location>
</feature>
<evidence type="ECO:0000256" key="1">
    <source>
        <dbReference type="SAM" id="Phobius"/>
    </source>
</evidence>
<name>A0A371DT70_9APHY</name>
<reference evidence="2 3" key="1">
    <citation type="journal article" date="2018" name="Biotechnol. Biofuels">
        <title>Integrative visual omics of the white-rot fungus Polyporus brumalis exposes the biotechnological potential of its oxidative enzymes for delignifying raw plant biomass.</title>
        <authorList>
            <person name="Miyauchi S."/>
            <person name="Rancon A."/>
            <person name="Drula E."/>
            <person name="Hage H."/>
            <person name="Chaduli D."/>
            <person name="Favel A."/>
            <person name="Grisel S."/>
            <person name="Henrissat B."/>
            <person name="Herpoel-Gimbert I."/>
            <person name="Ruiz-Duenas F.J."/>
            <person name="Chevret D."/>
            <person name="Hainaut M."/>
            <person name="Lin J."/>
            <person name="Wang M."/>
            <person name="Pangilinan J."/>
            <person name="Lipzen A."/>
            <person name="Lesage-Meessen L."/>
            <person name="Navarro D."/>
            <person name="Riley R."/>
            <person name="Grigoriev I.V."/>
            <person name="Zhou S."/>
            <person name="Raouche S."/>
            <person name="Rosso M.N."/>
        </authorList>
    </citation>
    <scope>NUCLEOTIDE SEQUENCE [LARGE SCALE GENOMIC DNA]</scope>
    <source>
        <strain evidence="2 3">BRFM 1820</strain>
    </source>
</reference>
<keyword evidence="3" id="KW-1185">Reference proteome</keyword>
<keyword evidence="1" id="KW-0472">Membrane</keyword>
<gene>
    <name evidence="2" type="ORF">OH76DRAFT_1397109</name>
</gene>
<dbReference type="AlphaFoldDB" id="A0A371DT70"/>
<evidence type="ECO:0000313" key="2">
    <source>
        <dbReference type="EMBL" id="RDX55711.1"/>
    </source>
</evidence>
<proteinExistence type="predicted"/>